<name>A0A101LUB9_PICGL</name>
<comment type="caution">
    <text evidence="1">The sequence shown here is derived from an EMBL/GenBank/DDBJ whole genome shotgun (WGS) entry which is preliminary data.</text>
</comment>
<reference evidence="1" key="1">
    <citation type="journal article" date="2015" name="Genome Biol. Evol.">
        <title>Organellar Genomes of White Spruce (Picea glauca): Assembly and Annotation.</title>
        <authorList>
            <person name="Jackman S.D."/>
            <person name="Warren R.L."/>
            <person name="Gibb E.A."/>
            <person name="Vandervalk B.P."/>
            <person name="Mohamadi H."/>
            <person name="Chu J."/>
            <person name="Raymond A."/>
            <person name="Pleasance S."/>
            <person name="Coope R."/>
            <person name="Wildung M.R."/>
            <person name="Ritland C.E."/>
            <person name="Bousquet J."/>
            <person name="Jones S.J."/>
            <person name="Bohlmann J."/>
            <person name="Birol I."/>
        </authorList>
    </citation>
    <scope>NUCLEOTIDE SEQUENCE [LARGE SCALE GENOMIC DNA]</scope>
    <source>
        <tissue evidence="1">Flushing bud</tissue>
    </source>
</reference>
<protein>
    <submittedName>
        <fullName evidence="1">Uncharacterized protein</fullName>
    </submittedName>
</protein>
<geneLocation type="mitochondrion" evidence="1"/>
<dbReference type="EMBL" id="LKAM01000018">
    <property type="protein sequence ID" value="KUM45505.1"/>
    <property type="molecule type" value="Genomic_DNA"/>
</dbReference>
<sequence length="63" mass="7295">MVGFVGGPELKPSFILRLSLFIKNLIFRGNCHFFIYSKHHFAGSDENPNNFHRESQMEIILLS</sequence>
<evidence type="ECO:0000313" key="1">
    <source>
        <dbReference type="EMBL" id="KUM45505.1"/>
    </source>
</evidence>
<keyword evidence="1" id="KW-0496">Mitochondrion</keyword>
<accession>A0A101LUB9</accession>
<proteinExistence type="predicted"/>
<gene>
    <name evidence="1" type="ORF">ABT39_MTgene2607</name>
</gene>
<dbReference type="AlphaFoldDB" id="A0A101LUB9"/>
<organism evidence="1">
    <name type="scientific">Picea glauca</name>
    <name type="common">White spruce</name>
    <name type="synonym">Pinus glauca</name>
    <dbReference type="NCBI Taxonomy" id="3330"/>
    <lineage>
        <taxon>Eukaryota</taxon>
        <taxon>Viridiplantae</taxon>
        <taxon>Streptophyta</taxon>
        <taxon>Embryophyta</taxon>
        <taxon>Tracheophyta</taxon>
        <taxon>Spermatophyta</taxon>
        <taxon>Pinopsida</taxon>
        <taxon>Pinidae</taxon>
        <taxon>Conifers I</taxon>
        <taxon>Pinales</taxon>
        <taxon>Pinaceae</taxon>
        <taxon>Picea</taxon>
    </lineage>
</organism>